<organism evidence="3 4">
    <name type="scientific">Fusarium anthophilum</name>
    <dbReference type="NCBI Taxonomy" id="48485"/>
    <lineage>
        <taxon>Eukaryota</taxon>
        <taxon>Fungi</taxon>
        <taxon>Dikarya</taxon>
        <taxon>Ascomycota</taxon>
        <taxon>Pezizomycotina</taxon>
        <taxon>Sordariomycetes</taxon>
        <taxon>Hypocreomycetidae</taxon>
        <taxon>Hypocreales</taxon>
        <taxon>Nectriaceae</taxon>
        <taxon>Fusarium</taxon>
        <taxon>Fusarium fujikuroi species complex</taxon>
    </lineage>
</organism>
<evidence type="ECO:0000313" key="4">
    <source>
        <dbReference type="Proteomes" id="UP000573603"/>
    </source>
</evidence>
<accession>A0A8H4ZB86</accession>
<comment type="caution">
    <text evidence="3">The sequence shown here is derived from an EMBL/GenBank/DDBJ whole genome shotgun (WGS) entry which is preliminary data.</text>
</comment>
<name>A0A8H4ZB86_9HYPO</name>
<evidence type="ECO:0000259" key="2">
    <source>
        <dbReference type="PROSITE" id="PS50404"/>
    </source>
</evidence>
<dbReference type="AlphaFoldDB" id="A0A8H4ZB86"/>
<feature type="transmembrane region" description="Helical" evidence="1">
    <location>
        <begin position="9"/>
        <end position="32"/>
    </location>
</feature>
<gene>
    <name evidence="3" type="ORF">FANTH_8453</name>
</gene>
<dbReference type="InterPro" id="IPR036249">
    <property type="entry name" value="Thioredoxin-like_sf"/>
</dbReference>
<keyword evidence="1" id="KW-0812">Transmembrane</keyword>
<proteinExistence type="predicted"/>
<keyword evidence="4" id="KW-1185">Reference proteome</keyword>
<dbReference type="Gene3D" id="3.40.30.10">
    <property type="entry name" value="Glutaredoxin"/>
    <property type="match status" value="1"/>
</dbReference>
<evidence type="ECO:0000313" key="3">
    <source>
        <dbReference type="EMBL" id="KAF5242957.1"/>
    </source>
</evidence>
<keyword evidence="1" id="KW-0472">Membrane</keyword>
<dbReference type="Proteomes" id="UP000573603">
    <property type="component" value="Unassembled WGS sequence"/>
</dbReference>
<keyword evidence="1" id="KW-1133">Transmembrane helix</keyword>
<dbReference type="InterPro" id="IPR004045">
    <property type="entry name" value="Glutathione_S-Trfase_N"/>
</dbReference>
<dbReference type="PROSITE" id="PS50404">
    <property type="entry name" value="GST_NTER"/>
    <property type="match status" value="1"/>
</dbReference>
<sequence length="354" mass="39839">MLTTCRSNCFWKCVTSGCAIAFCALLLALPWLESPDCLTFSPSQTSLLQCPAFETPSTSIVIHFRLAKAAWIMADWQNAEYTLYSSPFSLYSMMARHTIQLGPTTHDATPPKSITLHFINHKAHENLTEDYLINVNPRGQVPAMKGNLLKETLTESRAISLHLAEKHYPAMLGGKNESIVRDLFERLHAVYGLSISNPKPTTEMTERNPSPVEKMLQRTDISPEYRAALEAKLAFHNRHNAIAFQPGVVAKHRADLKTIFEQVVDHRKRSGSYEDHDQWTFGPDIGPTIIDSHLLPFTLRCLEVGSDDLVPLELQNWAKAKEKSPSWQKVMHGKPTTYHPSMGPVAEMSEMMTL</sequence>
<feature type="domain" description="GST N-terminal" evidence="2">
    <location>
        <begin position="79"/>
        <end position="171"/>
    </location>
</feature>
<dbReference type="SUPFAM" id="SSF52833">
    <property type="entry name" value="Thioredoxin-like"/>
    <property type="match status" value="1"/>
</dbReference>
<evidence type="ECO:0000256" key="1">
    <source>
        <dbReference type="SAM" id="Phobius"/>
    </source>
</evidence>
<protein>
    <recommendedName>
        <fullName evidence="2">GST N-terminal domain-containing protein</fullName>
    </recommendedName>
</protein>
<reference evidence="3 4" key="1">
    <citation type="journal article" date="2020" name="BMC Genomics">
        <title>Correction to: Identification and distribution of gene clusters required for synthesis of sphingolipid metabolism inhibitors in diverse species of the filamentous fungus Fusarium.</title>
        <authorList>
            <person name="Kim H.S."/>
            <person name="Lohmar J.M."/>
            <person name="Busman M."/>
            <person name="Brown D.W."/>
            <person name="Naumann T.A."/>
            <person name="Divon H.H."/>
            <person name="Lysoe E."/>
            <person name="Uhlig S."/>
            <person name="Proctor R.H."/>
        </authorList>
    </citation>
    <scope>NUCLEOTIDE SEQUENCE [LARGE SCALE GENOMIC DNA]</scope>
    <source>
        <strain evidence="3 4">NRRL 25214</strain>
    </source>
</reference>
<dbReference type="EMBL" id="JABEVY010000198">
    <property type="protein sequence ID" value="KAF5242957.1"/>
    <property type="molecule type" value="Genomic_DNA"/>
</dbReference>
<dbReference type="Pfam" id="PF02798">
    <property type="entry name" value="GST_N"/>
    <property type="match status" value="1"/>
</dbReference>